<dbReference type="AlphaFoldDB" id="A0AAN7NTE3"/>
<protein>
    <submittedName>
        <fullName evidence="1">Uncharacterized protein</fullName>
    </submittedName>
</protein>
<sequence length="126" mass="14323">MGLDCLPHEERLRELILFSLEKGCFRGHLTAPLVPTRGHQGDGARVLAVVQRRRATTGTRMGLKSISIASFTFHTAAVKKKYFRMPYMIGVTEETRTLSLQQLFREILKNSLLKRKSLGYKECGKE</sequence>
<dbReference type="Proteomes" id="UP001333110">
    <property type="component" value="Unassembled WGS sequence"/>
</dbReference>
<evidence type="ECO:0000313" key="1">
    <source>
        <dbReference type="EMBL" id="KAK4831690.1"/>
    </source>
</evidence>
<name>A0AAN7NTE3_MYCAM</name>
<accession>A0AAN7NTE3</accession>
<comment type="caution">
    <text evidence="1">The sequence shown here is derived from an EMBL/GenBank/DDBJ whole genome shotgun (WGS) entry which is preliminary data.</text>
</comment>
<organism evidence="1 2">
    <name type="scientific">Mycteria americana</name>
    <name type="common">Wood stork</name>
    <dbReference type="NCBI Taxonomy" id="33587"/>
    <lineage>
        <taxon>Eukaryota</taxon>
        <taxon>Metazoa</taxon>
        <taxon>Chordata</taxon>
        <taxon>Craniata</taxon>
        <taxon>Vertebrata</taxon>
        <taxon>Euteleostomi</taxon>
        <taxon>Archelosauria</taxon>
        <taxon>Archosauria</taxon>
        <taxon>Dinosauria</taxon>
        <taxon>Saurischia</taxon>
        <taxon>Theropoda</taxon>
        <taxon>Coelurosauria</taxon>
        <taxon>Aves</taxon>
        <taxon>Neognathae</taxon>
        <taxon>Neoaves</taxon>
        <taxon>Aequornithes</taxon>
        <taxon>Ciconiiformes</taxon>
        <taxon>Ciconiidae</taxon>
        <taxon>Mycteria</taxon>
    </lineage>
</organism>
<proteinExistence type="predicted"/>
<dbReference type="EMBL" id="JAUNZN010000001">
    <property type="protein sequence ID" value="KAK4831690.1"/>
    <property type="molecule type" value="Genomic_DNA"/>
</dbReference>
<keyword evidence="2" id="KW-1185">Reference proteome</keyword>
<evidence type="ECO:0000313" key="2">
    <source>
        <dbReference type="Proteomes" id="UP001333110"/>
    </source>
</evidence>
<gene>
    <name evidence="1" type="ORF">QYF61_018742</name>
</gene>
<reference evidence="1 2" key="1">
    <citation type="journal article" date="2023" name="J. Hered.">
        <title>Chromosome-level genome of the wood stork (Mycteria americana) provides insight into avian chromosome evolution.</title>
        <authorList>
            <person name="Flamio R. Jr."/>
            <person name="Ramstad K.M."/>
        </authorList>
    </citation>
    <scope>NUCLEOTIDE SEQUENCE [LARGE SCALE GENOMIC DNA]</scope>
    <source>
        <strain evidence="1">JAX WOST 10</strain>
    </source>
</reference>